<comment type="caution">
    <text evidence="2">The sequence shown here is derived from an EMBL/GenBank/DDBJ whole genome shotgun (WGS) entry which is preliminary data.</text>
</comment>
<organism evidence="2 3">
    <name type="scientific">Zizania palustris</name>
    <name type="common">Northern wild rice</name>
    <dbReference type="NCBI Taxonomy" id="103762"/>
    <lineage>
        <taxon>Eukaryota</taxon>
        <taxon>Viridiplantae</taxon>
        <taxon>Streptophyta</taxon>
        <taxon>Embryophyta</taxon>
        <taxon>Tracheophyta</taxon>
        <taxon>Spermatophyta</taxon>
        <taxon>Magnoliopsida</taxon>
        <taxon>Liliopsida</taxon>
        <taxon>Poales</taxon>
        <taxon>Poaceae</taxon>
        <taxon>BOP clade</taxon>
        <taxon>Oryzoideae</taxon>
        <taxon>Oryzeae</taxon>
        <taxon>Zizaniinae</taxon>
        <taxon>Zizania</taxon>
    </lineage>
</organism>
<proteinExistence type="predicted"/>
<feature type="compositionally biased region" description="Basic and acidic residues" evidence="1">
    <location>
        <begin position="55"/>
        <end position="74"/>
    </location>
</feature>
<evidence type="ECO:0000313" key="2">
    <source>
        <dbReference type="EMBL" id="KAG8047747.1"/>
    </source>
</evidence>
<sequence>MRLVLAAVRDRELPRARGKQGNNATASGAWRGAWERPVSAGVGTSREGTAASENRGVRREDLRMEPEADTRPDDLALPLPARSLPLHRTTTSITLPAVASMPPVRRVPPTTNLALIPIVGPAPHSLSFSHGGRLKMNSALVLARRKAASFFLLNSNGRDYIALYSCSA</sequence>
<name>A0A8J5UX45_ZIZPA</name>
<evidence type="ECO:0000313" key="3">
    <source>
        <dbReference type="Proteomes" id="UP000729402"/>
    </source>
</evidence>
<keyword evidence="3" id="KW-1185">Reference proteome</keyword>
<feature type="region of interest" description="Disordered" evidence="1">
    <location>
        <begin position="9"/>
        <end position="79"/>
    </location>
</feature>
<protein>
    <submittedName>
        <fullName evidence="2">Uncharacterized protein</fullName>
    </submittedName>
</protein>
<gene>
    <name evidence="2" type="ORF">GUJ93_ZPchr0008g13055</name>
</gene>
<reference evidence="2" key="1">
    <citation type="journal article" date="2021" name="bioRxiv">
        <title>Whole Genome Assembly and Annotation of Northern Wild Rice, Zizania palustris L., Supports a Whole Genome Duplication in the Zizania Genus.</title>
        <authorList>
            <person name="Haas M."/>
            <person name="Kono T."/>
            <person name="Macchietto M."/>
            <person name="Millas R."/>
            <person name="McGilp L."/>
            <person name="Shao M."/>
            <person name="Duquette J."/>
            <person name="Hirsch C.N."/>
            <person name="Kimball J."/>
        </authorList>
    </citation>
    <scope>NUCLEOTIDE SEQUENCE</scope>
    <source>
        <tissue evidence="2">Fresh leaf tissue</tissue>
    </source>
</reference>
<dbReference type="Proteomes" id="UP000729402">
    <property type="component" value="Unassembled WGS sequence"/>
</dbReference>
<dbReference type="EMBL" id="JAAALK010000290">
    <property type="protein sequence ID" value="KAG8047747.1"/>
    <property type="molecule type" value="Genomic_DNA"/>
</dbReference>
<evidence type="ECO:0000256" key="1">
    <source>
        <dbReference type="SAM" id="MobiDB-lite"/>
    </source>
</evidence>
<reference evidence="2" key="2">
    <citation type="submission" date="2021-02" db="EMBL/GenBank/DDBJ databases">
        <authorList>
            <person name="Kimball J.A."/>
            <person name="Haas M.W."/>
            <person name="Macchietto M."/>
            <person name="Kono T."/>
            <person name="Duquette J."/>
            <person name="Shao M."/>
        </authorList>
    </citation>
    <scope>NUCLEOTIDE SEQUENCE</scope>
    <source>
        <tissue evidence="2">Fresh leaf tissue</tissue>
    </source>
</reference>
<dbReference type="AlphaFoldDB" id="A0A8J5UX45"/>
<accession>A0A8J5UX45</accession>